<organism evidence="1 2">
    <name type="scientific">Treponema bryantii</name>
    <dbReference type="NCBI Taxonomy" id="163"/>
    <lineage>
        <taxon>Bacteria</taxon>
        <taxon>Pseudomonadati</taxon>
        <taxon>Spirochaetota</taxon>
        <taxon>Spirochaetia</taxon>
        <taxon>Spirochaetales</taxon>
        <taxon>Treponemataceae</taxon>
        <taxon>Treponema</taxon>
    </lineage>
</organism>
<reference evidence="1 2" key="1">
    <citation type="submission" date="2016-10" db="EMBL/GenBank/DDBJ databases">
        <authorList>
            <person name="de Groot N.N."/>
        </authorList>
    </citation>
    <scope>NUCLEOTIDE SEQUENCE [LARGE SCALE GENOMIC DNA]</scope>
    <source>
        <strain evidence="1 2">B25</strain>
    </source>
</reference>
<name>A0A1H9HZF4_9SPIR</name>
<keyword evidence="2" id="KW-1185">Reference proteome</keyword>
<dbReference type="RefSeq" id="WP_074644627.1">
    <property type="nucleotide sequence ID" value="NZ_FOFU01000008.1"/>
</dbReference>
<evidence type="ECO:0000313" key="2">
    <source>
        <dbReference type="Proteomes" id="UP000182360"/>
    </source>
</evidence>
<gene>
    <name evidence="1" type="ORF">SAMN04487977_10843</name>
</gene>
<protein>
    <submittedName>
        <fullName evidence="1">Uncharacterized protein</fullName>
    </submittedName>
</protein>
<accession>A0A1H9HZF4</accession>
<sequence length="152" mass="17499">MAVVILHPTEELKLIKFQKELISNLFTEGRILLAARPLWIEIGSDSVPYNELTSLNIRSIDFGELEISDKEIYIPVIISTENEQIDSKLSLVSIYNNNTFSDSDRTIIRQKKQPVRQLKIFRLGNEKELSSVSKCITESKWCKLHYPTTTTK</sequence>
<dbReference type="AlphaFoldDB" id="A0A1H9HZF4"/>
<dbReference type="Proteomes" id="UP000182360">
    <property type="component" value="Unassembled WGS sequence"/>
</dbReference>
<proteinExistence type="predicted"/>
<dbReference type="OrthoDB" id="361399at2"/>
<evidence type="ECO:0000313" key="1">
    <source>
        <dbReference type="EMBL" id="SEQ67545.1"/>
    </source>
</evidence>
<dbReference type="EMBL" id="FOFU01000008">
    <property type="protein sequence ID" value="SEQ67545.1"/>
    <property type="molecule type" value="Genomic_DNA"/>
</dbReference>